<dbReference type="Gene3D" id="3.30.1540.10">
    <property type="entry name" value="formyl-coa transferase, domain 3"/>
    <property type="match status" value="1"/>
</dbReference>
<dbReference type="GO" id="GO:0008410">
    <property type="term" value="F:CoA-transferase activity"/>
    <property type="evidence" value="ECO:0007669"/>
    <property type="project" value="TreeGrafter"/>
</dbReference>
<gene>
    <name evidence="2" type="ORF">SAMN02982922_1160</name>
</gene>
<dbReference type="InterPro" id="IPR003673">
    <property type="entry name" value="CoA-Trfase_fam_III"/>
</dbReference>
<keyword evidence="1 2" id="KW-0808">Transferase</keyword>
<dbReference type="EMBL" id="FXBL01000004">
    <property type="protein sequence ID" value="SMH31424.1"/>
    <property type="molecule type" value="Genomic_DNA"/>
</dbReference>
<dbReference type="AlphaFoldDB" id="A0A1X7N4M1"/>
<dbReference type="OrthoDB" id="9806585at2"/>
<keyword evidence="3" id="KW-1185">Reference proteome</keyword>
<dbReference type="PANTHER" id="PTHR48207">
    <property type="entry name" value="SUCCINATE--HYDROXYMETHYLGLUTARATE COA-TRANSFERASE"/>
    <property type="match status" value="1"/>
</dbReference>
<organism evidence="2 3">
    <name type="scientific">Mesorhizobium australicum</name>
    <dbReference type="NCBI Taxonomy" id="536018"/>
    <lineage>
        <taxon>Bacteria</taxon>
        <taxon>Pseudomonadati</taxon>
        <taxon>Pseudomonadota</taxon>
        <taxon>Alphaproteobacteria</taxon>
        <taxon>Hyphomicrobiales</taxon>
        <taxon>Phyllobacteriaceae</taxon>
        <taxon>Mesorhizobium</taxon>
    </lineage>
</organism>
<dbReference type="InterPro" id="IPR044855">
    <property type="entry name" value="CoA-Trfase_III_dom3_sf"/>
</dbReference>
<dbReference type="PANTHER" id="PTHR48207:SF3">
    <property type="entry name" value="SUCCINATE--HYDROXYMETHYLGLUTARATE COA-TRANSFERASE"/>
    <property type="match status" value="1"/>
</dbReference>
<evidence type="ECO:0000313" key="3">
    <source>
        <dbReference type="Proteomes" id="UP000193083"/>
    </source>
</evidence>
<dbReference type="Gene3D" id="3.40.50.10540">
    <property type="entry name" value="Crotonobetainyl-coa:carnitine coa-transferase, domain 1"/>
    <property type="match status" value="1"/>
</dbReference>
<proteinExistence type="predicted"/>
<evidence type="ECO:0000313" key="2">
    <source>
        <dbReference type="EMBL" id="SMH31424.1"/>
    </source>
</evidence>
<protein>
    <submittedName>
        <fullName evidence="2">Formyl-CoA transferase</fullName>
    </submittedName>
</protein>
<dbReference type="InterPro" id="IPR023606">
    <property type="entry name" value="CoA-Trfase_III_dom_1_sf"/>
</dbReference>
<evidence type="ECO:0000256" key="1">
    <source>
        <dbReference type="ARBA" id="ARBA00022679"/>
    </source>
</evidence>
<name>A0A1X7N4M1_9HYPH</name>
<dbReference type="Pfam" id="PF02515">
    <property type="entry name" value="CoA_transf_3"/>
    <property type="match status" value="1"/>
</dbReference>
<reference evidence="2 3" key="1">
    <citation type="submission" date="2017-04" db="EMBL/GenBank/DDBJ databases">
        <authorList>
            <person name="Afonso C.L."/>
            <person name="Miller P.J."/>
            <person name="Scott M.A."/>
            <person name="Spackman E."/>
            <person name="Goraichik I."/>
            <person name="Dimitrov K.M."/>
            <person name="Suarez D.L."/>
            <person name="Swayne D.E."/>
        </authorList>
    </citation>
    <scope>NUCLEOTIDE SEQUENCE [LARGE SCALE GENOMIC DNA]</scope>
    <source>
        <strain evidence="2 3">B5P</strain>
    </source>
</reference>
<dbReference type="Proteomes" id="UP000193083">
    <property type="component" value="Unassembled WGS sequence"/>
</dbReference>
<accession>A0A1X7N4M1</accession>
<dbReference type="SUPFAM" id="SSF89796">
    <property type="entry name" value="CoA-transferase family III (CaiB/BaiF)"/>
    <property type="match status" value="1"/>
</dbReference>
<dbReference type="InterPro" id="IPR050483">
    <property type="entry name" value="CoA-transferase_III_domain"/>
</dbReference>
<sequence length="395" mass="42993">MQNTTVQPLSGIRVIDFTQVMLGPCATQVLGDYGADIIKVERPGSGDLSRSVLDNDPEGLDNPVYASLNRNKRSIALDLRKPEGKQVIYDLVKTADVVVDNFRAGVMARMGFGYETLSQLNPRIICATGTGFGLAGPLSGKGGQDVVAQAMSGVMARKSNEDVPLTIYPTTLCDYTAGMHLAQAILLALLHRERTGSGQQVAVSLFESMLAMQMQEVASGLQRQSEVNWGAMPLTGVFETTDGAVVIVGAFKLNPLQDICIALGLPDLSADPRYATLAEQRVRKSELQKLFAERFRTNSTRHWLDRLEERDLLCSPVLTLKQALEHEQTKINGSLIYLDDDPARPVIGSPLMLAPDAFRLRHRPPKLGENGKTILTEAGYSDQRICDLQASGVLA</sequence>
<dbReference type="RefSeq" id="WP_085463278.1">
    <property type="nucleotide sequence ID" value="NZ_FXBL01000004.1"/>
</dbReference>